<feature type="binding site" evidence="3">
    <location>
        <begin position="325"/>
        <end position="328"/>
    </location>
    <ligand>
        <name>CTP</name>
        <dbReference type="ChEBI" id="CHEBI:37563"/>
    </ligand>
</feature>
<reference evidence="7 8" key="1">
    <citation type="journal article" date="2020" name="Microorganisms">
        <title>Osmotic Adaptation and Compatible Solute Biosynthesis of Phototrophic Bacteria as Revealed from Genome Analyses.</title>
        <authorList>
            <person name="Imhoff J.F."/>
            <person name="Rahn T."/>
            <person name="Kunzel S."/>
            <person name="Keller A."/>
            <person name="Neulinger S.C."/>
        </authorList>
    </citation>
    <scope>NUCLEOTIDE SEQUENCE [LARGE SCALE GENOMIC DNA]</scope>
    <source>
        <strain evidence="7 8">DSM 21303</strain>
    </source>
</reference>
<dbReference type="HAMAP" id="MF_02225">
    <property type="entry name" value="CoaBC"/>
    <property type="match status" value="1"/>
</dbReference>
<protein>
    <recommendedName>
        <fullName evidence="3">Coenzyme A biosynthesis bifunctional protein CoaBC</fullName>
    </recommendedName>
    <alternativeName>
        <fullName evidence="3">DNA/pantothenate metabolism flavoprotein</fullName>
    </alternativeName>
    <alternativeName>
        <fullName evidence="3">Phosphopantothenoylcysteine synthetase/decarboxylase</fullName>
        <shortName evidence="3">PPCS-PPCDC</shortName>
    </alternativeName>
    <domain>
        <recommendedName>
            <fullName evidence="3">Phosphopantothenoylcysteine decarboxylase</fullName>
            <shortName evidence="3">PPC decarboxylase</shortName>
            <shortName evidence="3">PPC-DC</shortName>
            <ecNumber evidence="3">4.1.1.36</ecNumber>
        </recommendedName>
        <alternativeName>
            <fullName evidence="3">CoaC</fullName>
        </alternativeName>
    </domain>
    <domain>
        <recommendedName>
            <fullName evidence="3">Phosphopantothenate--cysteine ligase</fullName>
            <ecNumber evidence="3">6.3.2.5</ecNumber>
        </recommendedName>
        <alternativeName>
            <fullName evidence="3">CoaB</fullName>
        </alternativeName>
        <alternativeName>
            <fullName evidence="3">Phosphopantothenoylcysteine synthetase</fullName>
            <shortName evidence="3">PPC synthetase</shortName>
            <shortName evidence="3">PPC-S</shortName>
        </alternativeName>
    </domain>
</protein>
<dbReference type="Proteomes" id="UP001138802">
    <property type="component" value="Unassembled WGS sequence"/>
</dbReference>
<feature type="binding site" evidence="3">
    <location>
        <position position="361"/>
    </location>
    <ligand>
        <name>CTP</name>
        <dbReference type="ChEBI" id="CHEBI:37563"/>
    </ligand>
</feature>
<dbReference type="Gene3D" id="3.40.50.1950">
    <property type="entry name" value="Flavin prenyltransferase-like"/>
    <property type="match status" value="1"/>
</dbReference>
<keyword evidence="3" id="KW-0460">Magnesium</keyword>
<evidence type="ECO:0000313" key="7">
    <source>
        <dbReference type="EMBL" id="MBK1643254.1"/>
    </source>
</evidence>
<comment type="caution">
    <text evidence="7">The sequence shown here is derived from an EMBL/GenBank/DDBJ whole genome shotgun (WGS) entry which is preliminary data.</text>
</comment>
<dbReference type="RefSeq" id="WP_200386042.1">
    <property type="nucleotide sequence ID" value="NZ_NRSD01000001.1"/>
</dbReference>
<dbReference type="InterPro" id="IPR003382">
    <property type="entry name" value="Flavoprotein"/>
</dbReference>
<feature type="region of interest" description="Phosphopantothenoylcysteine decarboxylase" evidence="3">
    <location>
        <begin position="1"/>
        <end position="209"/>
    </location>
</feature>
<comment type="pathway">
    <text evidence="3 4">Cofactor biosynthesis; coenzyme A biosynthesis; CoA from (R)-pantothenate: step 3/5.</text>
</comment>
<keyword evidence="3 4" id="KW-0285">Flavoprotein</keyword>
<comment type="similarity">
    <text evidence="3 4">In the C-terminal section; belongs to the PPC synthetase family.</text>
</comment>
<comment type="function">
    <text evidence="3">Catalyzes two sequential steps in the biosynthesis of coenzyme A. In the first step cysteine is conjugated to 4'-phosphopantothenate to form 4-phosphopantothenoylcysteine. In the second step the latter compound is decarboxylated to form 4'-phosphopantotheine.</text>
</comment>
<keyword evidence="3 4" id="KW-0288">FMN</keyword>
<dbReference type="EC" id="6.3.2.5" evidence="3"/>
<dbReference type="GO" id="GO:0010181">
    <property type="term" value="F:FMN binding"/>
    <property type="evidence" value="ECO:0007669"/>
    <property type="project" value="UniProtKB-UniRule"/>
</dbReference>
<dbReference type="GO" id="GO:0071513">
    <property type="term" value="C:phosphopantothenoylcysteine decarboxylase complex"/>
    <property type="evidence" value="ECO:0007669"/>
    <property type="project" value="TreeGrafter"/>
</dbReference>
<dbReference type="InterPro" id="IPR005252">
    <property type="entry name" value="CoaBC"/>
</dbReference>
<dbReference type="SUPFAM" id="SSF52507">
    <property type="entry name" value="Homo-oligomeric flavin-containing Cys decarboxylases, HFCD"/>
    <property type="match status" value="1"/>
</dbReference>
<comment type="catalytic activity">
    <reaction evidence="3 4">
        <text>(R)-4'-phosphopantothenate + L-cysteine + CTP = N-[(R)-4-phosphopantothenoyl]-L-cysteine + CMP + diphosphate + H(+)</text>
        <dbReference type="Rhea" id="RHEA:19397"/>
        <dbReference type="ChEBI" id="CHEBI:10986"/>
        <dbReference type="ChEBI" id="CHEBI:15378"/>
        <dbReference type="ChEBI" id="CHEBI:33019"/>
        <dbReference type="ChEBI" id="CHEBI:35235"/>
        <dbReference type="ChEBI" id="CHEBI:37563"/>
        <dbReference type="ChEBI" id="CHEBI:59458"/>
        <dbReference type="ChEBI" id="CHEBI:60377"/>
        <dbReference type="EC" id="6.3.2.5"/>
    </reaction>
</comment>
<feature type="binding site" evidence="3">
    <location>
        <position position="357"/>
    </location>
    <ligand>
        <name>CTP</name>
        <dbReference type="ChEBI" id="CHEBI:37563"/>
    </ligand>
</feature>
<dbReference type="PANTHER" id="PTHR14359">
    <property type="entry name" value="HOMO-OLIGOMERIC FLAVIN CONTAINING CYS DECARBOXYLASE FAMILY"/>
    <property type="match status" value="1"/>
</dbReference>
<feature type="binding site" evidence="3">
    <location>
        <position position="299"/>
    </location>
    <ligand>
        <name>CTP</name>
        <dbReference type="ChEBI" id="CHEBI:37563"/>
    </ligand>
</feature>
<comment type="pathway">
    <text evidence="3 4">Cofactor biosynthesis; coenzyme A biosynthesis; CoA from (R)-pantothenate: step 2/5.</text>
</comment>
<dbReference type="AlphaFoldDB" id="A0A9X0WFA0"/>
<keyword evidence="1 3" id="KW-0210">Decarboxylase</keyword>
<keyword evidence="2 3" id="KW-0456">Lyase</keyword>
<dbReference type="InterPro" id="IPR036551">
    <property type="entry name" value="Flavin_trans-like"/>
</dbReference>
<evidence type="ECO:0000259" key="5">
    <source>
        <dbReference type="Pfam" id="PF02441"/>
    </source>
</evidence>
<evidence type="ECO:0000256" key="3">
    <source>
        <dbReference type="HAMAP-Rule" id="MF_02225"/>
    </source>
</evidence>
<dbReference type="PANTHER" id="PTHR14359:SF6">
    <property type="entry name" value="PHOSPHOPANTOTHENOYLCYSTEINE DECARBOXYLASE"/>
    <property type="match status" value="1"/>
</dbReference>
<dbReference type="EMBL" id="NRSD01000001">
    <property type="protein sequence ID" value="MBK1643254.1"/>
    <property type="molecule type" value="Genomic_DNA"/>
</dbReference>
<feature type="domain" description="Flavoprotein" evidence="5">
    <location>
        <begin position="16"/>
        <end position="185"/>
    </location>
</feature>
<proteinExistence type="inferred from homology"/>
<accession>A0A9X0WFA0</accession>
<keyword evidence="8" id="KW-1185">Reference proteome</keyword>
<feature type="binding site" evidence="3">
    <location>
        <position position="343"/>
    </location>
    <ligand>
        <name>CTP</name>
        <dbReference type="ChEBI" id="CHEBI:37563"/>
    </ligand>
</feature>
<evidence type="ECO:0000256" key="2">
    <source>
        <dbReference type="ARBA" id="ARBA00023239"/>
    </source>
</evidence>
<dbReference type="Pfam" id="PF04127">
    <property type="entry name" value="DFP"/>
    <property type="match status" value="1"/>
</dbReference>
<dbReference type="GO" id="GO:0046872">
    <property type="term" value="F:metal ion binding"/>
    <property type="evidence" value="ECO:0007669"/>
    <property type="project" value="UniProtKB-KW"/>
</dbReference>
<feature type="domain" description="DNA/pantothenate metabolism flavoprotein C-terminal" evidence="6">
    <location>
        <begin position="205"/>
        <end position="412"/>
    </location>
</feature>
<dbReference type="NCBIfam" id="TIGR00521">
    <property type="entry name" value="coaBC_dfp"/>
    <property type="match status" value="1"/>
</dbReference>
<dbReference type="InterPro" id="IPR007085">
    <property type="entry name" value="DNA/pantothenate-metab_flavo_C"/>
</dbReference>
<evidence type="ECO:0000313" key="8">
    <source>
        <dbReference type="Proteomes" id="UP001138802"/>
    </source>
</evidence>
<dbReference type="InterPro" id="IPR035929">
    <property type="entry name" value="CoaB-like_sf"/>
</dbReference>
<gene>
    <name evidence="3 7" type="primary">coaBC</name>
    <name evidence="7" type="ORF">CKO25_01010</name>
</gene>
<dbReference type="GO" id="GO:0015937">
    <property type="term" value="P:coenzyme A biosynthetic process"/>
    <property type="evidence" value="ECO:0007669"/>
    <property type="project" value="UniProtKB-UniRule"/>
</dbReference>
<dbReference type="GO" id="GO:0004633">
    <property type="term" value="F:phosphopantothenoylcysteine decarboxylase activity"/>
    <property type="evidence" value="ECO:0007669"/>
    <property type="project" value="UniProtKB-UniRule"/>
</dbReference>
<name>A0A9X0WFA0_9GAMM</name>
<comment type="function">
    <text evidence="4">Catalyzes two steps in the biosynthesis of coenzyme A. In the first step cysteine is conjugated to 4'-phosphopantothenate to form 4-phosphopantothenoylcysteine, in the latter compound is decarboxylated to form 4'-phosphopantotheine.</text>
</comment>
<feature type="binding site" evidence="3">
    <location>
        <position position="309"/>
    </location>
    <ligand>
        <name>CTP</name>
        <dbReference type="ChEBI" id="CHEBI:37563"/>
    </ligand>
</feature>
<dbReference type="Gene3D" id="3.40.50.10300">
    <property type="entry name" value="CoaB-like"/>
    <property type="match status" value="1"/>
</dbReference>
<dbReference type="GO" id="GO:0015941">
    <property type="term" value="P:pantothenate catabolic process"/>
    <property type="evidence" value="ECO:0007669"/>
    <property type="project" value="InterPro"/>
</dbReference>
<evidence type="ECO:0000256" key="1">
    <source>
        <dbReference type="ARBA" id="ARBA00022793"/>
    </source>
</evidence>
<keyword evidence="3 4" id="KW-0436">Ligase</keyword>
<comment type="caution">
    <text evidence="3">Lacks conserved residue(s) required for the propagation of feature annotation.</text>
</comment>
<comment type="cofactor">
    <cofactor evidence="3">
        <name>Mg(2+)</name>
        <dbReference type="ChEBI" id="CHEBI:18420"/>
    </cofactor>
</comment>
<feature type="region of interest" description="Phosphopantothenate--cysteine ligase" evidence="3">
    <location>
        <begin position="210"/>
        <end position="424"/>
    </location>
</feature>
<dbReference type="SUPFAM" id="SSF102645">
    <property type="entry name" value="CoaB-like"/>
    <property type="match status" value="1"/>
</dbReference>
<keyword evidence="3" id="KW-0511">Multifunctional enzyme</keyword>
<comment type="catalytic activity">
    <reaction evidence="3 4">
        <text>N-[(R)-4-phosphopantothenoyl]-L-cysteine + H(+) = (R)-4'-phosphopantetheine + CO2</text>
        <dbReference type="Rhea" id="RHEA:16793"/>
        <dbReference type="ChEBI" id="CHEBI:15378"/>
        <dbReference type="ChEBI" id="CHEBI:16526"/>
        <dbReference type="ChEBI" id="CHEBI:59458"/>
        <dbReference type="ChEBI" id="CHEBI:61723"/>
        <dbReference type="EC" id="4.1.1.36"/>
    </reaction>
</comment>
<dbReference type="EC" id="4.1.1.36" evidence="3"/>
<comment type="cofactor">
    <cofactor evidence="3">
        <name>FMN</name>
        <dbReference type="ChEBI" id="CHEBI:58210"/>
    </cofactor>
    <text evidence="3">Binds 1 FMN per subunit.</text>
</comment>
<evidence type="ECO:0000259" key="6">
    <source>
        <dbReference type="Pfam" id="PF04127"/>
    </source>
</evidence>
<dbReference type="GO" id="GO:0004632">
    <property type="term" value="F:phosphopantothenate--cysteine ligase activity"/>
    <property type="evidence" value="ECO:0007669"/>
    <property type="project" value="UniProtKB-UniRule"/>
</dbReference>
<comment type="similarity">
    <text evidence="3 4">In the N-terminal section; belongs to the HFCD (homo-oligomeric flavin containing Cys decarboxylase) superfamily.</text>
</comment>
<feature type="active site" description="Proton donor" evidence="3">
    <location>
        <position position="167"/>
    </location>
</feature>
<sequence>MKPTLLDADATSRPIQVLLGVSGGISAYKSVDLVRRLSEQGFLVRVVMTRAAMAFVGPLTFQAVSGQPVRTDLLDPAAEAGMGHIELARWADLLLIAPATADLMARLAAGIADDLLTTLALATTAPLILAPAMNQQMWRHPATQENRARLLARGARLLGPAVGAQACGDQGPGRMLEPAEIAEALVALAAERARADDAVNADRPLRGVSVLVTAGPTREPLDPVRYLGNRSSGRMGYALAEALCERGAQVVLVTGPSALPPPPAVAELVRVETALQMHAEVMRRSPACDIFVATAAVADYRPAAPAGQKIKKSADALTVHLVRNPDILAEVAALPRPPFTLGFAAETHDVETAARGKLRDKRLDMIAANHVGGTVGGFEHSENALLVIWNGGQREWPMMPKVELARALAMLLEERYAARQAASA</sequence>
<keyword evidence="3" id="KW-0479">Metal-binding</keyword>
<dbReference type="Pfam" id="PF02441">
    <property type="entry name" value="Flavoprotein"/>
    <property type="match status" value="1"/>
</dbReference>
<evidence type="ECO:0000256" key="4">
    <source>
        <dbReference type="RuleBase" id="RU364078"/>
    </source>
</evidence>
<organism evidence="7 8">
    <name type="scientific">Thiocapsa imhoffii</name>
    <dbReference type="NCBI Taxonomy" id="382777"/>
    <lineage>
        <taxon>Bacteria</taxon>
        <taxon>Pseudomonadati</taxon>
        <taxon>Pseudomonadota</taxon>
        <taxon>Gammaproteobacteria</taxon>
        <taxon>Chromatiales</taxon>
        <taxon>Chromatiaceae</taxon>
        <taxon>Thiocapsa</taxon>
    </lineage>
</organism>